<evidence type="ECO:0000313" key="1">
    <source>
        <dbReference type="EMBL" id="OEH82443.1"/>
    </source>
</evidence>
<dbReference type="EMBL" id="MIEK01000023">
    <property type="protein sequence ID" value="OEH82443.1"/>
    <property type="molecule type" value="Genomic_DNA"/>
</dbReference>
<protein>
    <recommendedName>
        <fullName evidence="3">Glycosyltransferase 2-like domain-containing protein</fullName>
    </recommendedName>
</protein>
<organism evidence="1 2">
    <name type="scientific">Enterococcus rivorum</name>
    <dbReference type="NCBI Taxonomy" id="762845"/>
    <lineage>
        <taxon>Bacteria</taxon>
        <taxon>Bacillati</taxon>
        <taxon>Bacillota</taxon>
        <taxon>Bacilli</taxon>
        <taxon>Lactobacillales</taxon>
        <taxon>Enterococcaceae</taxon>
        <taxon>Enterococcus</taxon>
    </lineage>
</organism>
<dbReference type="STRING" id="762845.BCR26_03145"/>
<dbReference type="Gene3D" id="3.90.550.10">
    <property type="entry name" value="Spore Coat Polysaccharide Biosynthesis Protein SpsA, Chain A"/>
    <property type="match status" value="1"/>
</dbReference>
<dbReference type="Proteomes" id="UP000095256">
    <property type="component" value="Unassembled WGS sequence"/>
</dbReference>
<sequence>MKCTSYKELYKKMNLTTDAFIVNQSDNDLGTIKEKIKESVLKGMTFCEKGVGLSRNMALMRANGDICLMADDDMVYVDSYESIVKRAYSNYPDADMIVFNVRIHQNGKTIEKVKKNGRVHLWNALKYGTVCFSFRRKNVLEQRVSFSLLFGGGTGNGSGEDTLFITDVLRSGLKVYSVQDVIADVYNDGSTWFNGYNEKYFEDKGTLFKALFPKLYFFPILRFTFKYRNLYEEDMSAFKALSCMIFGKKV</sequence>
<dbReference type="SUPFAM" id="SSF53448">
    <property type="entry name" value="Nucleotide-diphospho-sugar transferases"/>
    <property type="match status" value="1"/>
</dbReference>
<name>A0A1E5KX64_9ENTE</name>
<accession>A0A1E5KX64</accession>
<comment type="caution">
    <text evidence="1">The sequence shown here is derived from an EMBL/GenBank/DDBJ whole genome shotgun (WGS) entry which is preliminary data.</text>
</comment>
<evidence type="ECO:0000313" key="2">
    <source>
        <dbReference type="Proteomes" id="UP000095256"/>
    </source>
</evidence>
<gene>
    <name evidence="1" type="ORF">BCR26_03145</name>
</gene>
<evidence type="ECO:0008006" key="3">
    <source>
        <dbReference type="Google" id="ProtNLM"/>
    </source>
</evidence>
<dbReference type="InterPro" id="IPR029044">
    <property type="entry name" value="Nucleotide-diphossugar_trans"/>
</dbReference>
<keyword evidence="2" id="KW-1185">Reference proteome</keyword>
<dbReference type="CDD" id="cd00761">
    <property type="entry name" value="Glyco_tranf_GTA_type"/>
    <property type="match status" value="1"/>
</dbReference>
<reference evidence="1 2" key="1">
    <citation type="submission" date="2016-09" db="EMBL/GenBank/DDBJ databases">
        <authorList>
            <person name="Capua I."/>
            <person name="De Benedictis P."/>
            <person name="Joannis T."/>
            <person name="Lombin L.H."/>
            <person name="Cattoli G."/>
        </authorList>
    </citation>
    <scope>NUCLEOTIDE SEQUENCE [LARGE SCALE GENOMIC DNA]</scope>
    <source>
        <strain evidence="1 2">LMG 25899</strain>
    </source>
</reference>
<proteinExistence type="predicted"/>
<dbReference type="AlphaFoldDB" id="A0A1E5KX64"/>